<proteinExistence type="predicted"/>
<protein>
    <submittedName>
        <fullName evidence="1">Uncharacterized protein</fullName>
    </submittedName>
</protein>
<dbReference type="Proteomes" id="UP000600865">
    <property type="component" value="Unassembled WGS sequence"/>
</dbReference>
<organism evidence="1 2">
    <name type="scientific">Litorimonas cladophorae</name>
    <dbReference type="NCBI Taxonomy" id="1220491"/>
    <lineage>
        <taxon>Bacteria</taxon>
        <taxon>Pseudomonadati</taxon>
        <taxon>Pseudomonadota</taxon>
        <taxon>Alphaproteobacteria</taxon>
        <taxon>Maricaulales</taxon>
        <taxon>Robiginitomaculaceae</taxon>
    </lineage>
</organism>
<name>A0A918KSR5_9PROT</name>
<dbReference type="InterPro" id="IPR018679">
    <property type="entry name" value="DUF2161"/>
</dbReference>
<reference evidence="1 2" key="1">
    <citation type="journal article" date="2014" name="Int. J. Syst. Evol. Microbiol.">
        <title>Complete genome sequence of Corynebacterium casei LMG S-19264T (=DSM 44701T), isolated from a smear-ripened cheese.</title>
        <authorList>
            <consortium name="US DOE Joint Genome Institute (JGI-PGF)"/>
            <person name="Walter F."/>
            <person name="Albersmeier A."/>
            <person name="Kalinowski J."/>
            <person name="Ruckert C."/>
        </authorList>
    </citation>
    <scope>NUCLEOTIDE SEQUENCE [LARGE SCALE GENOMIC DNA]</scope>
    <source>
        <strain evidence="1 2">KCTC 23968</strain>
    </source>
</reference>
<sequence length="265" mass="28787">MTSWREPSKMGSDALLGIKPIAKAAKKRTAKPAIKETDLYGPVKAHFEAQGYQVKGEVGAADMVALLPCADPLAKDAPDPIIIELKTGFTLSLFHQAINRQSMTDQVYIAVPRKTGKAALVAIRRNKMLCRRLGIGLITVRLSDGAITVHCDPAPFTPRKIKARKTKLISEFENRHGDPNTGGMTSSGMMTSYRQGALRCAKVLHDEGACKAAYVAKMAGFEKARNCMASNHYGWFEKIDRGVYGLTPEGAKALEGFADEVASMM</sequence>
<evidence type="ECO:0000313" key="1">
    <source>
        <dbReference type="EMBL" id="GGX74704.1"/>
    </source>
</evidence>
<gene>
    <name evidence="1" type="ORF">GCM10011309_26090</name>
</gene>
<dbReference type="Pfam" id="PF09929">
    <property type="entry name" value="DUF2161"/>
    <property type="match status" value="1"/>
</dbReference>
<accession>A0A918KSR5</accession>
<dbReference type="EMBL" id="BMYV01000003">
    <property type="protein sequence ID" value="GGX74704.1"/>
    <property type="molecule type" value="Genomic_DNA"/>
</dbReference>
<evidence type="ECO:0000313" key="2">
    <source>
        <dbReference type="Proteomes" id="UP000600865"/>
    </source>
</evidence>
<comment type="caution">
    <text evidence="1">The sequence shown here is derived from an EMBL/GenBank/DDBJ whole genome shotgun (WGS) entry which is preliminary data.</text>
</comment>
<dbReference type="AlphaFoldDB" id="A0A918KSR5"/>
<keyword evidence="2" id="KW-1185">Reference proteome</keyword>